<dbReference type="GO" id="GO:0097367">
    <property type="term" value="F:carbohydrate derivative binding"/>
    <property type="evidence" value="ECO:0007669"/>
    <property type="project" value="InterPro"/>
</dbReference>
<accession>A0A2N5M8J8</accession>
<dbReference type="Proteomes" id="UP000234748">
    <property type="component" value="Unassembled WGS sequence"/>
</dbReference>
<comment type="similarity">
    <text evidence="1">Belongs to the SIS family. PHI subfamily.</text>
</comment>
<keyword evidence="4" id="KW-1185">Reference proteome</keyword>
<dbReference type="OrthoDB" id="9797832at2"/>
<proteinExistence type="inferred from homology"/>
<gene>
    <name evidence="3" type="ORF">CUU66_06525</name>
</gene>
<dbReference type="RefSeq" id="WP_101640873.1">
    <property type="nucleotide sequence ID" value="NZ_PGUY01000018.1"/>
</dbReference>
<dbReference type="EMBL" id="PGUY01000018">
    <property type="protein sequence ID" value="PLT30665.1"/>
    <property type="molecule type" value="Genomic_DNA"/>
</dbReference>
<feature type="domain" description="SIS" evidence="2">
    <location>
        <begin position="1"/>
        <end position="102"/>
    </location>
</feature>
<dbReference type="SUPFAM" id="SSF53697">
    <property type="entry name" value="SIS domain"/>
    <property type="match status" value="1"/>
</dbReference>
<evidence type="ECO:0000259" key="2">
    <source>
        <dbReference type="PROSITE" id="PS51464"/>
    </source>
</evidence>
<name>A0A2N5M8J8_9BACI</name>
<dbReference type="Pfam" id="PF01380">
    <property type="entry name" value="SIS"/>
    <property type="match status" value="1"/>
</dbReference>
<dbReference type="PANTHER" id="PTHR43443:SF1">
    <property type="entry name" value="3-HEXULOSE-6-PHOSPHATE ISOMERASE"/>
    <property type="match status" value="1"/>
</dbReference>
<dbReference type="Gene3D" id="3.40.50.10490">
    <property type="entry name" value="Glucose-6-phosphate isomerase like protein, domain 1"/>
    <property type="match status" value="1"/>
</dbReference>
<dbReference type="InterPro" id="IPR001347">
    <property type="entry name" value="SIS_dom"/>
</dbReference>
<evidence type="ECO:0000256" key="1">
    <source>
        <dbReference type="ARBA" id="ARBA00009235"/>
    </source>
</evidence>
<protein>
    <recommendedName>
        <fullName evidence="2">SIS domain-containing protein</fullName>
    </recommendedName>
</protein>
<evidence type="ECO:0000313" key="3">
    <source>
        <dbReference type="EMBL" id="PLT30665.1"/>
    </source>
</evidence>
<dbReference type="PROSITE" id="PS51464">
    <property type="entry name" value="SIS"/>
    <property type="match status" value="1"/>
</dbReference>
<dbReference type="GO" id="GO:1901135">
    <property type="term" value="P:carbohydrate derivative metabolic process"/>
    <property type="evidence" value="ECO:0007669"/>
    <property type="project" value="InterPro"/>
</dbReference>
<dbReference type="InterPro" id="IPR046348">
    <property type="entry name" value="SIS_dom_sf"/>
</dbReference>
<dbReference type="PANTHER" id="PTHR43443">
    <property type="entry name" value="3-HEXULOSE-6-PHOSPHATE ISOMERASE"/>
    <property type="match status" value="1"/>
</dbReference>
<dbReference type="AlphaFoldDB" id="A0A2N5M8J8"/>
<reference evidence="3 4" key="1">
    <citation type="submission" date="2017-11" db="EMBL/GenBank/DDBJ databases">
        <title>Comparitive Functional Genomics of Dry Heat Resistant strains isolated from the Viking Spacecraft.</title>
        <authorList>
            <person name="Seuylemezian A."/>
            <person name="Cooper K."/>
            <person name="Vaishampayan P."/>
        </authorList>
    </citation>
    <scope>NUCLEOTIDE SEQUENCE [LARGE SCALE GENOMIC DNA]</scope>
    <source>
        <strain evidence="3 4">V1-29</strain>
    </source>
</reference>
<evidence type="ECO:0000313" key="4">
    <source>
        <dbReference type="Proteomes" id="UP000234748"/>
    </source>
</evidence>
<dbReference type="GO" id="GO:0016853">
    <property type="term" value="F:isomerase activity"/>
    <property type="evidence" value="ECO:0007669"/>
    <property type="project" value="InterPro"/>
</dbReference>
<organism evidence="3 4">
    <name type="scientific">Peribacillus deserti</name>
    <dbReference type="NCBI Taxonomy" id="673318"/>
    <lineage>
        <taxon>Bacteria</taxon>
        <taxon>Bacillati</taxon>
        <taxon>Bacillota</taxon>
        <taxon>Bacilli</taxon>
        <taxon>Bacillales</taxon>
        <taxon>Bacillaceae</taxon>
        <taxon>Peribacillus</taxon>
    </lineage>
</organism>
<dbReference type="InterPro" id="IPR017552">
    <property type="entry name" value="PHI/rmpB"/>
</dbReference>
<comment type="caution">
    <text evidence="3">The sequence shown here is derived from an EMBL/GenBank/DDBJ whole genome shotgun (WGS) entry which is preliminary data.</text>
</comment>
<sequence length="110" mass="11949">MSDGDILVAVSGSGTTKNVVWTAEKAKTAGVRIIAVTTENDSPLANQASFIIQVPAAAKYRKAGETDTIQPLGSLFDQCVHILFDYKCLEFAAFKEVSHEQAFQKHSNME</sequence>